<feature type="transmembrane region" description="Helical" evidence="10">
    <location>
        <begin position="684"/>
        <end position="702"/>
    </location>
</feature>
<evidence type="ECO:0000256" key="1">
    <source>
        <dbReference type="ARBA" id="ARBA00004127"/>
    </source>
</evidence>
<evidence type="ECO:0000256" key="7">
    <source>
        <dbReference type="ARBA" id="ARBA00022989"/>
    </source>
</evidence>
<feature type="transmembrane region" description="Helical" evidence="10">
    <location>
        <begin position="245"/>
        <end position="263"/>
    </location>
</feature>
<feature type="transmembrane region" description="Helical" evidence="10">
    <location>
        <begin position="66"/>
        <end position="85"/>
    </location>
</feature>
<feature type="transmembrane region" description="Helical" evidence="10">
    <location>
        <begin position="348"/>
        <end position="369"/>
    </location>
</feature>
<protein>
    <recommendedName>
        <fullName evidence="2">H(+)-exporting diphosphatase</fullName>
        <ecNumber evidence="2">7.1.3.1</ecNumber>
    </recommendedName>
</protein>
<keyword evidence="4 10" id="KW-0812">Transmembrane</keyword>
<feature type="transmembrane region" description="Helical" evidence="10">
    <location>
        <begin position="613"/>
        <end position="636"/>
    </location>
</feature>
<dbReference type="Proteomes" id="UP001141806">
    <property type="component" value="Unassembled WGS sequence"/>
</dbReference>
<reference evidence="11" key="1">
    <citation type="journal article" date="2023" name="Plant J.">
        <title>The genome of the king protea, Protea cynaroides.</title>
        <authorList>
            <person name="Chang J."/>
            <person name="Duong T.A."/>
            <person name="Schoeman C."/>
            <person name="Ma X."/>
            <person name="Roodt D."/>
            <person name="Barker N."/>
            <person name="Li Z."/>
            <person name="Van de Peer Y."/>
            <person name="Mizrachi E."/>
        </authorList>
    </citation>
    <scope>NUCLEOTIDE SEQUENCE</scope>
    <source>
        <tissue evidence="11">Young leaves</tissue>
    </source>
</reference>
<keyword evidence="5" id="KW-0460">Magnesium</keyword>
<keyword evidence="6" id="KW-1278">Translocase</keyword>
<dbReference type="NCBIfam" id="NF001953">
    <property type="entry name" value="PRK00733.2-1"/>
    <property type="match status" value="1"/>
</dbReference>
<evidence type="ECO:0000256" key="2">
    <source>
        <dbReference type="ARBA" id="ARBA00013242"/>
    </source>
</evidence>
<dbReference type="NCBIfam" id="TIGR01104">
    <property type="entry name" value="V_PPase"/>
    <property type="match status" value="1"/>
</dbReference>
<comment type="caution">
    <text evidence="11">The sequence shown here is derived from an EMBL/GenBank/DDBJ whole genome shotgun (WGS) entry which is preliminary data.</text>
</comment>
<dbReference type="GO" id="GO:0016020">
    <property type="term" value="C:membrane"/>
    <property type="evidence" value="ECO:0007669"/>
    <property type="project" value="InterPro"/>
</dbReference>
<feature type="transmembrane region" description="Helical" evidence="10">
    <location>
        <begin position="32"/>
        <end position="60"/>
    </location>
</feature>
<evidence type="ECO:0000256" key="10">
    <source>
        <dbReference type="SAM" id="Phobius"/>
    </source>
</evidence>
<comment type="subcellular location">
    <subcellularLocation>
        <location evidence="1">Endomembrane system</location>
        <topology evidence="1">Multi-pass membrane protein</topology>
    </subcellularLocation>
</comment>
<keyword evidence="9 10" id="KW-0472">Membrane</keyword>
<keyword evidence="3" id="KW-0813">Transport</keyword>
<feature type="transmembrane region" description="Helical" evidence="10">
    <location>
        <begin position="478"/>
        <end position="496"/>
    </location>
</feature>
<gene>
    <name evidence="11" type="ORF">NE237_004075</name>
</gene>
<dbReference type="GO" id="GO:0004427">
    <property type="term" value="F:inorganic diphosphate phosphatase activity"/>
    <property type="evidence" value="ECO:0007669"/>
    <property type="project" value="InterPro"/>
</dbReference>
<evidence type="ECO:0000313" key="12">
    <source>
        <dbReference type="Proteomes" id="UP001141806"/>
    </source>
</evidence>
<evidence type="ECO:0000256" key="9">
    <source>
        <dbReference type="ARBA" id="ARBA00023136"/>
    </source>
</evidence>
<dbReference type="HAMAP" id="MF_01129">
    <property type="entry name" value="PPase_energized_pump"/>
    <property type="match status" value="1"/>
</dbReference>
<feature type="transmembrane region" description="Helical" evidence="10">
    <location>
        <begin position="574"/>
        <end position="592"/>
    </location>
</feature>
<evidence type="ECO:0000256" key="5">
    <source>
        <dbReference type="ARBA" id="ARBA00022842"/>
    </source>
</evidence>
<dbReference type="EC" id="7.1.3.1" evidence="2"/>
<dbReference type="Pfam" id="PF03030">
    <property type="entry name" value="H_PPase"/>
    <property type="match status" value="1"/>
</dbReference>
<evidence type="ECO:0000256" key="4">
    <source>
        <dbReference type="ARBA" id="ARBA00022692"/>
    </source>
</evidence>
<feature type="transmembrane region" description="Helical" evidence="10">
    <location>
        <begin position="417"/>
        <end position="439"/>
    </location>
</feature>
<dbReference type="OrthoDB" id="5210at2759"/>
<accession>A0A9Q0KIA3</accession>
<evidence type="ECO:0000256" key="6">
    <source>
        <dbReference type="ARBA" id="ARBA00022967"/>
    </source>
</evidence>
<feature type="transmembrane region" description="Helical" evidence="10">
    <location>
        <begin position="201"/>
        <end position="225"/>
    </location>
</feature>
<dbReference type="InterPro" id="IPR004131">
    <property type="entry name" value="PPase-energised_H-pump"/>
</dbReference>
<dbReference type="GO" id="GO:0009678">
    <property type="term" value="F:diphosphate hydrolysis-driven proton transmembrane transporter activity"/>
    <property type="evidence" value="ECO:0007669"/>
    <property type="project" value="UniProtKB-EC"/>
</dbReference>
<keyword evidence="8" id="KW-0406">Ion transport</keyword>
<feature type="transmembrane region" description="Helical" evidence="10">
    <location>
        <begin position="157"/>
        <end position="181"/>
    </location>
</feature>
<evidence type="ECO:0000256" key="3">
    <source>
        <dbReference type="ARBA" id="ARBA00022448"/>
    </source>
</evidence>
<keyword evidence="7 10" id="KW-1133">Transmembrane helix</keyword>
<evidence type="ECO:0000313" key="11">
    <source>
        <dbReference type="EMBL" id="KAJ4970976.1"/>
    </source>
</evidence>
<feature type="transmembrane region" description="Helical" evidence="10">
    <location>
        <begin position="508"/>
        <end position="529"/>
    </location>
</feature>
<name>A0A9Q0KIA3_9MAGN</name>
<dbReference type="AlphaFoldDB" id="A0A9Q0KIA3"/>
<dbReference type="NCBIfam" id="NF001960">
    <property type="entry name" value="PRK00733.3-5"/>
    <property type="match status" value="1"/>
</dbReference>
<proteinExistence type="inferred from homology"/>
<dbReference type="PIRSF" id="PIRSF001265">
    <property type="entry name" value="H+-PPase"/>
    <property type="match status" value="1"/>
</dbReference>
<dbReference type="GO" id="GO:0012505">
    <property type="term" value="C:endomembrane system"/>
    <property type="evidence" value="ECO:0007669"/>
    <property type="project" value="UniProtKB-SubCell"/>
</dbReference>
<feature type="transmembrane region" description="Helical" evidence="10">
    <location>
        <begin position="714"/>
        <end position="733"/>
    </location>
</feature>
<dbReference type="PANTHER" id="PTHR31998">
    <property type="entry name" value="K(+)-INSENSITIVE PYROPHOSPHATE-ENERGIZED PROTON PUMP"/>
    <property type="match status" value="1"/>
</dbReference>
<organism evidence="11 12">
    <name type="scientific">Protea cynaroides</name>
    <dbReference type="NCBI Taxonomy" id="273540"/>
    <lineage>
        <taxon>Eukaryota</taxon>
        <taxon>Viridiplantae</taxon>
        <taxon>Streptophyta</taxon>
        <taxon>Embryophyta</taxon>
        <taxon>Tracheophyta</taxon>
        <taxon>Spermatophyta</taxon>
        <taxon>Magnoliopsida</taxon>
        <taxon>Proteales</taxon>
        <taxon>Proteaceae</taxon>
        <taxon>Protea</taxon>
    </lineage>
</organism>
<evidence type="ECO:0000256" key="8">
    <source>
        <dbReference type="ARBA" id="ARBA00023065"/>
    </source>
</evidence>
<sequence>MMDEDVENGNLGPYQDRPRIFPAMRSKPYTPLILRILMGVNVRVLIVLLVFCLGAVFYVGARTSPIIVFVFTICIISFLFSIYLAKWVLSKDEGPPEMAQISDAIRDGAEGFFRTQYGTISKMALLLALVILGIYLFRSTTPQQESSGLGRSTSAYITVAAFLLGALCSGIAGYVGMWVSVRANVRVASAARRSAREALQVAVRAGGFSAIIVVGMAVIGVSILYAAFYVWLGVDSPGSMKVTDLPLLLVGYGFGASFVALFAQLGGGIYTKAADVGADLVGKVEQGIPEDDPRNPAVIADLVGDNVGDCAARGADLFESIAAEIVSAMILGGTMAQHCKIEDPSGFILFPLVVHSFDLVVSSIGILSIRGTRDPGVKLIEDPMAIIQKGYSVTIFFAVLTFGASTRWLLYTEQAPSAWFNFALCGLVGIMTAYVFVWITKYYTDYKHEPVRTLALSSSTGHGTNIIAGISLGLESTALPVLVISVSIISAFWLGHTSGLIDEKGNPTGGLFGTAVATMGMLSTAGYVLTMDMFGPIADNAGGIVEMSQQPESVREITDVLDAVGNTTKATTKGFAIGSAALASFLLFSAYMDEVAAFAHVPFREVDIAIPEVFVGGLLGSMLIYLFSAWACSAVGRTAQEVVNEVRRQFIERPGIMEYKEKPDYGRCVAIVASASLREMIKPGALAIISPIVVGLLFRILGHFTGRPLLGAKVVAAMLMFATVSGILMALFLNTAGGAWDNAKKYIETGALGGKGSDCHKAAVTGDTVGDPFKDTAGPSLHVLIKMLATITLVMAPVFL</sequence>
<feature type="transmembrane region" description="Helical" evidence="10">
    <location>
        <begin position="120"/>
        <end position="137"/>
    </location>
</feature>
<dbReference type="EMBL" id="JAMYWD010000005">
    <property type="protein sequence ID" value="KAJ4970976.1"/>
    <property type="molecule type" value="Genomic_DNA"/>
</dbReference>
<feature type="transmembrane region" description="Helical" evidence="10">
    <location>
        <begin position="390"/>
        <end position="411"/>
    </location>
</feature>
<keyword evidence="12" id="KW-1185">Reference proteome</keyword>